<gene>
    <name evidence="1" type="ORF">BD626DRAFT_434424</name>
</gene>
<organism evidence="1 2">
    <name type="scientific">Schizophyllum amplum</name>
    <dbReference type="NCBI Taxonomy" id="97359"/>
    <lineage>
        <taxon>Eukaryota</taxon>
        <taxon>Fungi</taxon>
        <taxon>Dikarya</taxon>
        <taxon>Basidiomycota</taxon>
        <taxon>Agaricomycotina</taxon>
        <taxon>Agaricomycetes</taxon>
        <taxon>Agaricomycetidae</taxon>
        <taxon>Agaricales</taxon>
        <taxon>Schizophyllaceae</taxon>
        <taxon>Schizophyllum</taxon>
    </lineage>
</organism>
<reference evidence="1 2" key="1">
    <citation type="journal article" date="2019" name="New Phytol.">
        <title>Comparative genomics reveals unique wood-decay strategies and fruiting body development in the Schizophyllaceae.</title>
        <authorList>
            <person name="Almasi E."/>
            <person name="Sahu N."/>
            <person name="Krizsan K."/>
            <person name="Balint B."/>
            <person name="Kovacs G.M."/>
            <person name="Kiss B."/>
            <person name="Cseklye J."/>
            <person name="Drula E."/>
            <person name="Henrissat B."/>
            <person name="Nagy I."/>
            <person name="Chovatia M."/>
            <person name="Adam C."/>
            <person name="LaButti K."/>
            <person name="Lipzen A."/>
            <person name="Riley R."/>
            <person name="Grigoriev I.V."/>
            <person name="Nagy L.G."/>
        </authorList>
    </citation>
    <scope>NUCLEOTIDE SEQUENCE [LARGE SCALE GENOMIC DNA]</scope>
    <source>
        <strain evidence="1 2">NL-1724</strain>
    </source>
</reference>
<feature type="non-terminal residue" evidence="1">
    <location>
        <position position="1"/>
    </location>
</feature>
<dbReference type="Proteomes" id="UP000320762">
    <property type="component" value="Unassembled WGS sequence"/>
</dbReference>
<protein>
    <recommendedName>
        <fullName evidence="3">Thaumatin</fullName>
    </recommendedName>
</protein>
<sequence length="167" mass="17680">LPAGRLRLNRGQTVVCPQIFQFTGAPQACLWQCTLTSPNAVDFIGAQPGTLAAGQSKHVTIPSKWVGRVFNKVAKCGAKGENCTVTEFNLDSGDFYTPQSYDISNIQGFTQSIQIKSAGCETVTCKQQSCPCKQAYPVGDISGCGNDSPVRGCGAGDKTFTVTFCPA</sequence>
<proteinExistence type="predicted"/>
<dbReference type="AlphaFoldDB" id="A0A550C8Y2"/>
<dbReference type="Gene3D" id="2.60.110.10">
    <property type="entry name" value="Thaumatin"/>
    <property type="match status" value="1"/>
</dbReference>
<name>A0A550C8Y2_9AGAR</name>
<keyword evidence="2" id="KW-1185">Reference proteome</keyword>
<evidence type="ECO:0000313" key="1">
    <source>
        <dbReference type="EMBL" id="TRM61254.1"/>
    </source>
</evidence>
<dbReference type="OrthoDB" id="430315at2759"/>
<evidence type="ECO:0008006" key="3">
    <source>
        <dbReference type="Google" id="ProtNLM"/>
    </source>
</evidence>
<dbReference type="EMBL" id="VDMD01000017">
    <property type="protein sequence ID" value="TRM61254.1"/>
    <property type="molecule type" value="Genomic_DNA"/>
</dbReference>
<evidence type="ECO:0000313" key="2">
    <source>
        <dbReference type="Proteomes" id="UP000320762"/>
    </source>
</evidence>
<comment type="caution">
    <text evidence="1">The sequence shown here is derived from an EMBL/GenBank/DDBJ whole genome shotgun (WGS) entry which is preliminary data.</text>
</comment>
<accession>A0A550C8Y2</accession>
<dbReference type="InterPro" id="IPR037176">
    <property type="entry name" value="Osmotin/thaumatin-like_sf"/>
</dbReference>
<dbReference type="SUPFAM" id="SSF49870">
    <property type="entry name" value="Osmotin, thaumatin-like protein"/>
    <property type="match status" value="1"/>
</dbReference>